<dbReference type="Gene3D" id="3.30.420.380">
    <property type="match status" value="1"/>
</dbReference>
<evidence type="ECO:0000313" key="2">
    <source>
        <dbReference type="EMBL" id="TGN36907.1"/>
    </source>
</evidence>
<sequence length="286" mass="30001">MNQHAAPPEFAMSFTQEAVQLECRDGPEWQPLGQARFAGGDLASVLNALRKEAGGQAGELDTVLVIPDDQILYTVLTVPFGSDTAATIARALEASSPYRAEDLAFDWCPAANGDIETLRVAAVARRTLDEAEDFARAQGFRPSGFQARPGDERFEGQPDFGPTRLAQEQFNRRPFSEPDLMQARVTAPVIEVEAGAAPAAAAPPAVSRITPHVAAGMPSDMAVASAALPEGAADVVADDDIPAAEGGTGAVIRHGGPLTANRLSPRAEAVHQRAATAKAQREADAT</sequence>
<gene>
    <name evidence="2" type="ORF">E4L95_23000</name>
</gene>
<reference evidence="2 3" key="1">
    <citation type="submission" date="2019-03" db="EMBL/GenBank/DDBJ databases">
        <authorList>
            <person name="Li J."/>
        </authorList>
    </citation>
    <scope>NUCLEOTIDE SEQUENCE [LARGE SCALE GENOMIC DNA]</scope>
    <source>
        <strain evidence="2 3">3058</strain>
    </source>
</reference>
<organism evidence="2 3">
    <name type="scientific">Paracoccus liaowanqingii</name>
    <dbReference type="NCBI Taxonomy" id="2560053"/>
    <lineage>
        <taxon>Bacteria</taxon>
        <taxon>Pseudomonadati</taxon>
        <taxon>Pseudomonadota</taxon>
        <taxon>Alphaproteobacteria</taxon>
        <taxon>Rhodobacterales</taxon>
        <taxon>Paracoccaceae</taxon>
        <taxon>Paracoccus</taxon>
    </lineage>
</organism>
<dbReference type="EMBL" id="SRPG01000557">
    <property type="protein sequence ID" value="TGN36907.1"/>
    <property type="molecule type" value="Genomic_DNA"/>
</dbReference>
<accession>A0A4Z1BZC0</accession>
<evidence type="ECO:0008006" key="4">
    <source>
        <dbReference type="Google" id="ProtNLM"/>
    </source>
</evidence>
<evidence type="ECO:0000256" key="1">
    <source>
        <dbReference type="SAM" id="MobiDB-lite"/>
    </source>
</evidence>
<feature type="region of interest" description="Disordered" evidence="1">
    <location>
        <begin position="265"/>
        <end position="286"/>
    </location>
</feature>
<feature type="non-terminal residue" evidence="2">
    <location>
        <position position="286"/>
    </location>
</feature>
<dbReference type="SUPFAM" id="SSF53067">
    <property type="entry name" value="Actin-like ATPase domain"/>
    <property type="match status" value="1"/>
</dbReference>
<evidence type="ECO:0000313" key="3">
    <source>
        <dbReference type="Proteomes" id="UP000297972"/>
    </source>
</evidence>
<dbReference type="InterPro" id="IPR043129">
    <property type="entry name" value="ATPase_NBD"/>
</dbReference>
<protein>
    <recommendedName>
        <fullName evidence="4">Translation initiation factor 2</fullName>
    </recommendedName>
</protein>
<name>A0A4Z1BZC0_9RHOB</name>
<comment type="caution">
    <text evidence="2">The sequence shown here is derived from an EMBL/GenBank/DDBJ whole genome shotgun (WGS) entry which is preliminary data.</text>
</comment>
<dbReference type="Proteomes" id="UP000297972">
    <property type="component" value="Unassembled WGS sequence"/>
</dbReference>
<keyword evidence="3" id="KW-1185">Reference proteome</keyword>
<proteinExistence type="predicted"/>
<dbReference type="AlphaFoldDB" id="A0A4Z1BZC0"/>